<accession>A0A6C0D1R9</accession>
<name>A0A6C0D1R9_9ZZZZ</name>
<sequence length="354" mass="40916">MSVNILVIGDNHIKCSNILEFDTFVERIQIIARERNPDLIVLLGDILDTHEKLNTIELNKACDFIDKMRKIAKTIVLVGNHDMVNCSQFLTTNHWMNALKEWKNVLIVDTVITHTVNTQTFIFVPFVPNGRFIEALNTVNYDWVNTVSCIFAHQEFYGCKMGAINSIDGDKWPLDYPHIISGHIHSRQFPQDNIYYTGSSMQQAFGESDKNIIAYVKFNDKKYEREEIDLLLPRKKIVYVDMEGIDKYILPESEDKIKVSVSGDYEDFKALKKTSKYKDLVKKGVKVVFKPKKKDIENNTKQISENIKISSIDNTDFKTILTNIIYEQKNINLLKAFEFVVNNKNISSEDMILI</sequence>
<feature type="domain" description="Calcineurin-like phosphoesterase" evidence="1">
    <location>
        <begin position="4"/>
        <end position="186"/>
    </location>
</feature>
<dbReference type="Gene3D" id="3.60.21.10">
    <property type="match status" value="1"/>
</dbReference>
<dbReference type="PANTHER" id="PTHR30337:SF8">
    <property type="entry name" value="BLL4141 PROTEIN"/>
    <property type="match status" value="1"/>
</dbReference>
<proteinExistence type="predicted"/>
<reference evidence="2" key="1">
    <citation type="journal article" date="2020" name="Nature">
        <title>Giant virus diversity and host interactions through global metagenomics.</title>
        <authorList>
            <person name="Schulz F."/>
            <person name="Roux S."/>
            <person name="Paez-Espino D."/>
            <person name="Jungbluth S."/>
            <person name="Walsh D.A."/>
            <person name="Denef V.J."/>
            <person name="McMahon K.D."/>
            <person name="Konstantinidis K.T."/>
            <person name="Eloe-Fadrosh E.A."/>
            <person name="Kyrpides N.C."/>
            <person name="Woyke T."/>
        </authorList>
    </citation>
    <scope>NUCLEOTIDE SEQUENCE</scope>
    <source>
        <strain evidence="2">GVMAG-M-3300023174-102</strain>
    </source>
</reference>
<dbReference type="InterPro" id="IPR050535">
    <property type="entry name" value="DNA_Repair-Maintenance_Comp"/>
</dbReference>
<dbReference type="AlphaFoldDB" id="A0A6C0D1R9"/>
<dbReference type="SUPFAM" id="SSF56300">
    <property type="entry name" value="Metallo-dependent phosphatases"/>
    <property type="match status" value="1"/>
</dbReference>
<dbReference type="GO" id="GO:0016787">
    <property type="term" value="F:hydrolase activity"/>
    <property type="evidence" value="ECO:0007669"/>
    <property type="project" value="InterPro"/>
</dbReference>
<evidence type="ECO:0000313" key="2">
    <source>
        <dbReference type="EMBL" id="QHT09645.1"/>
    </source>
</evidence>
<dbReference type="InterPro" id="IPR004843">
    <property type="entry name" value="Calcineurin-like_PHP"/>
</dbReference>
<dbReference type="Pfam" id="PF00149">
    <property type="entry name" value="Metallophos"/>
    <property type="match status" value="1"/>
</dbReference>
<dbReference type="PANTHER" id="PTHR30337">
    <property type="entry name" value="COMPONENT OF ATP-DEPENDENT DSDNA EXONUCLEASE"/>
    <property type="match status" value="1"/>
</dbReference>
<evidence type="ECO:0000259" key="1">
    <source>
        <dbReference type="Pfam" id="PF00149"/>
    </source>
</evidence>
<dbReference type="InterPro" id="IPR029052">
    <property type="entry name" value="Metallo-depent_PP-like"/>
</dbReference>
<protein>
    <recommendedName>
        <fullName evidence="1">Calcineurin-like phosphoesterase domain-containing protein</fullName>
    </recommendedName>
</protein>
<dbReference type="EMBL" id="MN739513">
    <property type="protein sequence ID" value="QHT09645.1"/>
    <property type="molecule type" value="Genomic_DNA"/>
</dbReference>
<organism evidence="2">
    <name type="scientific">viral metagenome</name>
    <dbReference type="NCBI Taxonomy" id="1070528"/>
    <lineage>
        <taxon>unclassified sequences</taxon>
        <taxon>metagenomes</taxon>
        <taxon>organismal metagenomes</taxon>
    </lineage>
</organism>